<proteinExistence type="predicted"/>
<organism evidence="1 2">
    <name type="scientific">Coccomyxa viridis</name>
    <dbReference type="NCBI Taxonomy" id="1274662"/>
    <lineage>
        <taxon>Eukaryota</taxon>
        <taxon>Viridiplantae</taxon>
        <taxon>Chlorophyta</taxon>
        <taxon>core chlorophytes</taxon>
        <taxon>Trebouxiophyceae</taxon>
        <taxon>Trebouxiophyceae incertae sedis</taxon>
        <taxon>Coccomyxaceae</taxon>
        <taxon>Coccomyxa</taxon>
    </lineage>
</organism>
<accession>A0AAV1HYT7</accession>
<dbReference type="EMBL" id="CAUYUE010000003">
    <property type="protein sequence ID" value="CAK0756222.1"/>
    <property type="molecule type" value="Genomic_DNA"/>
</dbReference>
<dbReference type="AlphaFoldDB" id="A0AAV1HYT7"/>
<dbReference type="Proteomes" id="UP001314263">
    <property type="component" value="Unassembled WGS sequence"/>
</dbReference>
<protein>
    <submittedName>
        <fullName evidence="1">Uncharacterized protein</fullName>
    </submittedName>
</protein>
<sequence length="83" mass="9573">MCLQAARLFGLLDQRWRERAMQLNKLTGATSLPPTWFTLRKPDGLEGPRSKESRYRYKGGYWEARAKGNWSAMPPEVQQSCVV</sequence>
<name>A0AAV1HYT7_9CHLO</name>
<gene>
    <name evidence="1" type="ORF">CVIRNUC_002437</name>
</gene>
<evidence type="ECO:0000313" key="1">
    <source>
        <dbReference type="EMBL" id="CAK0756222.1"/>
    </source>
</evidence>
<keyword evidence="2" id="KW-1185">Reference proteome</keyword>
<comment type="caution">
    <text evidence="1">The sequence shown here is derived from an EMBL/GenBank/DDBJ whole genome shotgun (WGS) entry which is preliminary data.</text>
</comment>
<reference evidence="1 2" key="1">
    <citation type="submission" date="2023-10" db="EMBL/GenBank/DDBJ databases">
        <authorList>
            <person name="Maclean D."/>
            <person name="Macfadyen A."/>
        </authorList>
    </citation>
    <scope>NUCLEOTIDE SEQUENCE [LARGE SCALE GENOMIC DNA]</scope>
</reference>
<evidence type="ECO:0000313" key="2">
    <source>
        <dbReference type="Proteomes" id="UP001314263"/>
    </source>
</evidence>